<dbReference type="InterPro" id="IPR005828">
    <property type="entry name" value="MFS_sugar_transport-like"/>
</dbReference>
<evidence type="ECO:0000256" key="8">
    <source>
        <dbReference type="SAM" id="Phobius"/>
    </source>
</evidence>
<feature type="region of interest" description="Disordered" evidence="7">
    <location>
        <begin position="467"/>
        <end position="500"/>
    </location>
</feature>
<keyword evidence="6" id="KW-0175">Coiled coil</keyword>
<evidence type="ECO:0000256" key="7">
    <source>
        <dbReference type="SAM" id="MobiDB-lite"/>
    </source>
</evidence>
<comment type="subcellular location">
    <subcellularLocation>
        <location evidence="1">Membrane</location>
        <topology evidence="1">Multi-pass membrane protein</topology>
    </subcellularLocation>
</comment>
<dbReference type="SUPFAM" id="SSF103473">
    <property type="entry name" value="MFS general substrate transporter"/>
    <property type="match status" value="1"/>
</dbReference>
<feature type="coiled-coil region" evidence="6">
    <location>
        <begin position="214"/>
        <end position="241"/>
    </location>
</feature>
<gene>
    <name evidence="11" type="primary">LOC117670890</name>
</gene>
<keyword evidence="4 8" id="KW-0472">Membrane</keyword>
<feature type="transmembrane region" description="Helical" evidence="8">
    <location>
        <begin position="259"/>
        <end position="281"/>
    </location>
</feature>
<feature type="transmembrane region" description="Helical" evidence="8">
    <location>
        <begin position="143"/>
        <end position="161"/>
    </location>
</feature>
<dbReference type="PANTHER" id="PTHR23503">
    <property type="entry name" value="SOLUTE CARRIER FAMILY 2"/>
    <property type="match status" value="1"/>
</dbReference>
<dbReference type="InterPro" id="IPR020846">
    <property type="entry name" value="MFS_dom"/>
</dbReference>
<evidence type="ECO:0000256" key="2">
    <source>
        <dbReference type="ARBA" id="ARBA00022692"/>
    </source>
</evidence>
<dbReference type="InterPro" id="IPR003663">
    <property type="entry name" value="Sugar/inositol_transpt"/>
</dbReference>
<evidence type="ECO:0000313" key="11">
    <source>
        <dbReference type="RefSeq" id="XP_060538399.1"/>
    </source>
</evidence>
<dbReference type="Proteomes" id="UP001652622">
    <property type="component" value="Unplaced"/>
</dbReference>
<feature type="transmembrane region" description="Helical" evidence="8">
    <location>
        <begin position="355"/>
        <end position="380"/>
    </location>
</feature>
<protein>
    <submittedName>
        <fullName evidence="11">Solute carrier family 2, facilitated glucose transporter member 5-like isoform X2</fullName>
    </submittedName>
</protein>
<feature type="transmembrane region" description="Helical" evidence="8">
    <location>
        <begin position="297"/>
        <end position="317"/>
    </location>
</feature>
<dbReference type="InterPro" id="IPR036259">
    <property type="entry name" value="MFS_trans_sf"/>
</dbReference>
<keyword evidence="5" id="KW-0813">Transport</keyword>
<proteinExistence type="inferred from homology"/>
<feature type="domain" description="Major facilitator superfamily (MFS) profile" evidence="9">
    <location>
        <begin position="4"/>
        <end position="445"/>
    </location>
</feature>
<evidence type="ECO:0000256" key="3">
    <source>
        <dbReference type="ARBA" id="ARBA00022989"/>
    </source>
</evidence>
<evidence type="ECO:0000256" key="1">
    <source>
        <dbReference type="ARBA" id="ARBA00004141"/>
    </source>
</evidence>
<dbReference type="NCBIfam" id="TIGR00879">
    <property type="entry name" value="SP"/>
    <property type="match status" value="1"/>
</dbReference>
<dbReference type="PROSITE" id="PS50850">
    <property type="entry name" value="MFS"/>
    <property type="match status" value="1"/>
</dbReference>
<dbReference type="Gene3D" id="1.20.1250.20">
    <property type="entry name" value="MFS general substrate transporter like domains"/>
    <property type="match status" value="1"/>
</dbReference>
<keyword evidence="2 8" id="KW-0812">Transmembrane</keyword>
<evidence type="ECO:0000256" key="4">
    <source>
        <dbReference type="ARBA" id="ARBA00023136"/>
    </source>
</evidence>
<organism evidence="10 11">
    <name type="scientific">Pantherophis guttatus</name>
    <name type="common">Corn snake</name>
    <name type="synonym">Elaphe guttata</name>
    <dbReference type="NCBI Taxonomy" id="94885"/>
    <lineage>
        <taxon>Eukaryota</taxon>
        <taxon>Metazoa</taxon>
        <taxon>Chordata</taxon>
        <taxon>Craniata</taxon>
        <taxon>Vertebrata</taxon>
        <taxon>Euteleostomi</taxon>
        <taxon>Lepidosauria</taxon>
        <taxon>Squamata</taxon>
        <taxon>Bifurcata</taxon>
        <taxon>Unidentata</taxon>
        <taxon>Episquamata</taxon>
        <taxon>Toxicofera</taxon>
        <taxon>Serpentes</taxon>
        <taxon>Colubroidea</taxon>
        <taxon>Colubridae</taxon>
        <taxon>Colubrinae</taxon>
        <taxon>Pantherophis</taxon>
    </lineage>
</organism>
<feature type="transmembrane region" description="Helical" evidence="8">
    <location>
        <begin position="110"/>
        <end position="131"/>
    </location>
</feature>
<keyword evidence="10" id="KW-1185">Reference proteome</keyword>
<feature type="transmembrane region" description="Helical" evidence="8">
    <location>
        <begin position="50"/>
        <end position="71"/>
    </location>
</feature>
<feature type="transmembrane region" description="Helical" evidence="8">
    <location>
        <begin position="418"/>
        <end position="438"/>
    </location>
</feature>
<feature type="transmembrane region" description="Helical" evidence="8">
    <location>
        <begin position="83"/>
        <end position="104"/>
    </location>
</feature>
<accession>A0ABM3YQJ9</accession>
<dbReference type="InterPro" id="IPR045263">
    <property type="entry name" value="GLUT"/>
</dbReference>
<name>A0ABM3YQJ9_PANGU</name>
<reference evidence="11" key="1">
    <citation type="submission" date="2025-08" db="UniProtKB">
        <authorList>
            <consortium name="RefSeq"/>
        </authorList>
    </citation>
    <scope>IDENTIFICATION</scope>
    <source>
        <tissue evidence="11">Blood</tissue>
    </source>
</reference>
<dbReference type="PROSITE" id="PS00217">
    <property type="entry name" value="SUGAR_TRANSPORT_2"/>
    <property type="match status" value="1"/>
</dbReference>
<evidence type="ECO:0000259" key="9">
    <source>
        <dbReference type="PROSITE" id="PS50850"/>
    </source>
</evidence>
<sequence length="500" mass="56466">MTMTIILTFGSSFQYGYNLWVVNHPASLIQEDYNITLKMKKKENQNTMNFLLTLTNVIYSLGGVTGSLMVCPMADTCGRKGTLVITNLLAFISAIFLGFSTIVHTYDYTIFSRLLSGICSGILSCAVPLYLAEIAPRNLRGGIMTMAMVAVASGVLFSQILGLHELLGSHKKWAILLSLTGILAVFQLFILPKFPESPRFLLIQRKNEEKARQVLRVLRAKEDVQEEIEELHQEDIAEMEEKELSVLNRLRYKGLRKQIIYVILLMAGQQFTGVNAVYYYTEYIYRTKWLNGYKSRYIIIVCSTFVLLTLLFVSYSVDSLGRRLLILLGFGICSTFCVLLTISQELQMTVSWLSYVTYIFLLIFLLGHVLGPGPLPNVIIAELFLQSSRSTGIMLGGFVHWLLNFITGVIVLQVENKIGSYSFLLFWPLCIASFVFIFRNIPETKQKSFLQIRNLLAARAIKKIKVRGSHHQSNPFKGLHGGRRKKPRAVTSHVPSVPSI</sequence>
<evidence type="ECO:0000313" key="10">
    <source>
        <dbReference type="Proteomes" id="UP001652622"/>
    </source>
</evidence>
<evidence type="ECO:0000256" key="6">
    <source>
        <dbReference type="SAM" id="Coils"/>
    </source>
</evidence>
<dbReference type="RefSeq" id="XP_060538399.1">
    <property type="nucleotide sequence ID" value="XM_060682416.1"/>
</dbReference>
<dbReference type="InterPro" id="IPR005829">
    <property type="entry name" value="Sugar_transporter_CS"/>
</dbReference>
<dbReference type="PRINTS" id="PR00171">
    <property type="entry name" value="SUGRTRNSPORT"/>
</dbReference>
<dbReference type="PANTHER" id="PTHR23503:SF32">
    <property type="entry name" value="SOLUTE CARRIER FAMILY 2, FACILITATED GLUCOSE TRANSPORTER MEMBER 5"/>
    <property type="match status" value="1"/>
</dbReference>
<feature type="transmembrane region" description="Helical" evidence="8">
    <location>
        <begin position="324"/>
        <end position="343"/>
    </location>
</feature>
<evidence type="ECO:0000256" key="5">
    <source>
        <dbReference type="RuleBase" id="RU003346"/>
    </source>
</evidence>
<feature type="transmembrane region" description="Helical" evidence="8">
    <location>
        <begin position="392"/>
        <end position="412"/>
    </location>
</feature>
<comment type="similarity">
    <text evidence="5">Belongs to the major facilitator superfamily. Sugar transporter (TC 2.A.1.1) family.</text>
</comment>
<dbReference type="GeneID" id="117670890"/>
<feature type="transmembrane region" description="Helical" evidence="8">
    <location>
        <begin position="173"/>
        <end position="191"/>
    </location>
</feature>
<dbReference type="PROSITE" id="PS00216">
    <property type="entry name" value="SUGAR_TRANSPORT_1"/>
    <property type="match status" value="1"/>
</dbReference>
<keyword evidence="3 8" id="KW-1133">Transmembrane helix</keyword>
<dbReference type="Pfam" id="PF00083">
    <property type="entry name" value="Sugar_tr"/>
    <property type="match status" value="1"/>
</dbReference>